<gene>
    <name evidence="2" type="ORF">G1C96_0071</name>
</gene>
<dbReference type="Proteomes" id="UP000588277">
    <property type="component" value="Unassembled WGS sequence"/>
</dbReference>
<accession>A0A7Y0EZY1</accession>
<keyword evidence="1" id="KW-0472">Membrane</keyword>
<keyword evidence="3" id="KW-1185">Reference proteome</keyword>
<feature type="transmembrane region" description="Helical" evidence="1">
    <location>
        <begin position="20"/>
        <end position="43"/>
    </location>
</feature>
<keyword evidence="1" id="KW-1133">Transmembrane helix</keyword>
<keyword evidence="1" id="KW-0812">Transmembrane</keyword>
<organism evidence="2 3">
    <name type="scientific">Bifidobacterium moraviense</name>
    <dbReference type="NCBI Taxonomy" id="2675323"/>
    <lineage>
        <taxon>Bacteria</taxon>
        <taxon>Bacillati</taxon>
        <taxon>Actinomycetota</taxon>
        <taxon>Actinomycetes</taxon>
        <taxon>Bifidobacteriales</taxon>
        <taxon>Bifidobacteriaceae</taxon>
        <taxon>Bifidobacterium</taxon>
    </lineage>
</organism>
<evidence type="ECO:0000313" key="3">
    <source>
        <dbReference type="Proteomes" id="UP000588277"/>
    </source>
</evidence>
<dbReference type="RefSeq" id="WP_169274679.1">
    <property type="nucleotide sequence ID" value="NZ_JAAIIH010000001.1"/>
</dbReference>
<name>A0A7Y0EZY1_9BIFI</name>
<feature type="transmembrane region" description="Helical" evidence="1">
    <location>
        <begin position="55"/>
        <end position="77"/>
    </location>
</feature>
<protein>
    <submittedName>
        <fullName evidence="2">Uncharacterized protein</fullName>
    </submittedName>
</protein>
<sequence length="101" mass="10754">MDQLSQLKEQLSGFDQIALWYGALPGAAKTAITLVVGVALAVVAFKVVIRIVRTVLHAVIAAVLAFLIGTVPGNLILNQAYGQLQERFGTSISQIVQNANH</sequence>
<evidence type="ECO:0000256" key="1">
    <source>
        <dbReference type="SAM" id="Phobius"/>
    </source>
</evidence>
<evidence type="ECO:0000313" key="2">
    <source>
        <dbReference type="EMBL" id="NMM99494.1"/>
    </source>
</evidence>
<reference evidence="2 3" key="1">
    <citation type="submission" date="2020-02" db="EMBL/GenBank/DDBJ databases">
        <title>Characterization of phylogenetic diversity of novel bifidobacterial species isolated in Czech ZOOs.</title>
        <authorList>
            <person name="Lugli G.A."/>
            <person name="Vera N.B."/>
            <person name="Ventura M."/>
        </authorList>
    </citation>
    <scope>NUCLEOTIDE SEQUENCE [LARGE SCALE GENOMIC DNA]</scope>
    <source>
        <strain evidence="2 3">DSM 109958</strain>
    </source>
</reference>
<dbReference type="AlphaFoldDB" id="A0A7Y0EZY1"/>
<proteinExistence type="predicted"/>
<comment type="caution">
    <text evidence="2">The sequence shown here is derived from an EMBL/GenBank/DDBJ whole genome shotgun (WGS) entry which is preliminary data.</text>
</comment>
<dbReference type="EMBL" id="JAAIIH010000001">
    <property type="protein sequence ID" value="NMM99494.1"/>
    <property type="molecule type" value="Genomic_DNA"/>
</dbReference>